<organism evidence="1 2">
    <name type="scientific">Saprolegnia parasitica (strain CBS 223.65)</name>
    <dbReference type="NCBI Taxonomy" id="695850"/>
    <lineage>
        <taxon>Eukaryota</taxon>
        <taxon>Sar</taxon>
        <taxon>Stramenopiles</taxon>
        <taxon>Oomycota</taxon>
        <taxon>Saprolegniomycetes</taxon>
        <taxon>Saprolegniales</taxon>
        <taxon>Saprolegniaceae</taxon>
        <taxon>Saprolegnia</taxon>
    </lineage>
</organism>
<dbReference type="RefSeq" id="XP_012211596.1">
    <property type="nucleotide sequence ID" value="XM_012356206.1"/>
</dbReference>
<protein>
    <submittedName>
        <fullName evidence="1">Uncharacterized protein</fullName>
    </submittedName>
</protein>
<feature type="non-terminal residue" evidence="1">
    <location>
        <position position="1"/>
    </location>
</feature>
<dbReference type="GeneID" id="24137311"/>
<evidence type="ECO:0000313" key="1">
    <source>
        <dbReference type="EMBL" id="KDO17698.1"/>
    </source>
</evidence>
<proteinExistence type="predicted"/>
<dbReference type="Proteomes" id="UP000030745">
    <property type="component" value="Unassembled WGS sequence"/>
</dbReference>
<reference evidence="1 2" key="1">
    <citation type="journal article" date="2013" name="PLoS Genet.">
        <title>Distinctive expansion of potential virulence genes in the genome of the oomycete fish pathogen Saprolegnia parasitica.</title>
        <authorList>
            <person name="Jiang R.H."/>
            <person name="de Bruijn I."/>
            <person name="Haas B.J."/>
            <person name="Belmonte R."/>
            <person name="Lobach L."/>
            <person name="Christie J."/>
            <person name="van den Ackerveken G."/>
            <person name="Bottin A."/>
            <person name="Bulone V."/>
            <person name="Diaz-Moreno S.M."/>
            <person name="Dumas B."/>
            <person name="Fan L."/>
            <person name="Gaulin E."/>
            <person name="Govers F."/>
            <person name="Grenville-Briggs L.J."/>
            <person name="Horner N.R."/>
            <person name="Levin J.Z."/>
            <person name="Mammella M."/>
            <person name="Meijer H.J."/>
            <person name="Morris P."/>
            <person name="Nusbaum C."/>
            <person name="Oome S."/>
            <person name="Phillips A.J."/>
            <person name="van Rooyen D."/>
            <person name="Rzeszutek E."/>
            <person name="Saraiva M."/>
            <person name="Secombes C.J."/>
            <person name="Seidl M.F."/>
            <person name="Snel B."/>
            <person name="Stassen J.H."/>
            <person name="Sykes S."/>
            <person name="Tripathy S."/>
            <person name="van den Berg H."/>
            <person name="Vega-Arreguin J.C."/>
            <person name="Wawra S."/>
            <person name="Young S.K."/>
            <person name="Zeng Q."/>
            <person name="Dieguez-Uribeondo J."/>
            <person name="Russ C."/>
            <person name="Tyler B.M."/>
            <person name="van West P."/>
        </authorList>
    </citation>
    <scope>NUCLEOTIDE SEQUENCE [LARGE SCALE GENOMIC DNA]</scope>
    <source>
        <strain evidence="1 2">CBS 223.65</strain>
    </source>
</reference>
<dbReference type="VEuPathDB" id="FungiDB:SPRG_15599"/>
<dbReference type="OrthoDB" id="381190at2759"/>
<evidence type="ECO:0000313" key="2">
    <source>
        <dbReference type="Proteomes" id="UP000030745"/>
    </source>
</evidence>
<accession>A0A067BHU0</accession>
<dbReference type="OMA" id="ANAYWAS"/>
<gene>
    <name evidence="1" type="ORF">SPRG_15599</name>
</gene>
<keyword evidence="2" id="KW-1185">Reference proteome</keyword>
<dbReference type="KEGG" id="spar:SPRG_15599"/>
<name>A0A067BHU0_SAPPC</name>
<dbReference type="EMBL" id="KK583588">
    <property type="protein sequence ID" value="KDO17698.1"/>
    <property type="molecule type" value="Genomic_DNA"/>
</dbReference>
<sequence>RRDGPPALGAAILADLKELAATTDETCGVLLIVLAYVTRYGQDLAESTPAQLVALAADVQQFADKDSTPATRDAALDVLTAIVSRTRCFDPALLATIATDRAASDAERRFVAVCVLVAPTIQTVDEAQRVLASALSSGLDAAPTSLILLALTLADLAPYSGPNLQHVATAALGHVLTCDLQLALGLCMVVLGGAGGPFQVWQLVASRHERHFHADALDVGARSSLSQSWAAITDAVPMASSPTIEALVGGIPDAAAPTTPSVWFTPALQGFVDVAAVRAISDTMAIYVSVHQLLEQGMRMCEIAAMCSASVPALRKRMVDGFLTPLVQRMSVSVPVNVVQDLYDVLHMLRPWDAATCAYTSIDDVDLFGPLQTELRRMMGETRANADVCFWACKAYLLVAADDARSLAPVVDALPSTTALEFVPLLCSSARASTALTIVEQAWSSALHHRWSLDPSARALAMLGRACGTEKQHRSRVGKLLDTSMENASASIEILYAVAAWFPVCDFTQSTLEAAYRNVYMPVAHKATFVLALSTAVEISGGLCWLDTLTTHVVMSEVCKLACVLAASRRPWLPVVVAFFARHSEDEVVATNVRAHMAALAKVDDFKSATAMALHLLWPILWRYAELTEELPYDATLCRRLAAFPAQILGFSSTDDPAFAAIFRPFVAFLAHADVLDPNDVKVLHELQCDDNETGQILAALVRQSKVPTDASMAATCVALEGGFGLLRVLPYLGPSLSYLVQPQQSATFCAATAMTVSNILLAARDPATITAAVNLLRFIFFRGWRVAADDSGAQWVLLRCCLRHIVAHPDLAANLSTMVEAFSTTAGFVHYKQRLGDSIMALMADATLRGRLDWPLTVLRHHPGPVQWLSALEALATDDHGAARQPVTSVHLACTAPTALYTRMLCADDATVALHALLALKVRDASPAAMLHMATCIGRGRVPMALDTQQWRAIHDRRRSVALPPLGGNDREVLAASVQQLALDADMTVAIAAMRVCSAYRQDPERLHVEAESAPGTLPVTWASISDKHVDDWVKDTAQNVVACSNDTLLAACTDLVACDVGIARQCLAIGLEKVFGANAHDAMFAATIANVVVDAPVLHGQVLLEALLRVAAPNLPWLLLARHALRCSMPFSALHCIERAATDDVKALLLDAYTAIGDAASNANAYWASTPPSKRLRDYDGVVTAIIERSSLDLDAPSTSTRLVHNCFAAFEAGQHTRLASLVATAKQRILEGVSLISFEPTIATAKAVLHLQVLARIEDASAHRQIHGDGLALITRWEENHVHAEPSALSHLRSVETRLLSVLGSSDLRDATLLDEPTTRLPSQKHESSVVTTLRALAGSLR</sequence>